<dbReference type="EMBL" id="HBHT01004174">
    <property type="protein sequence ID" value="CAD9945429.1"/>
    <property type="molecule type" value="Transcribed_RNA"/>
</dbReference>
<feature type="compositionally biased region" description="Low complexity" evidence="1">
    <location>
        <begin position="200"/>
        <end position="214"/>
    </location>
</feature>
<protein>
    <submittedName>
        <fullName evidence="2">Uncharacterized protein</fullName>
    </submittedName>
</protein>
<feature type="region of interest" description="Disordered" evidence="1">
    <location>
        <begin position="657"/>
        <end position="687"/>
    </location>
</feature>
<feature type="compositionally biased region" description="Polar residues" evidence="1">
    <location>
        <begin position="110"/>
        <end position="158"/>
    </location>
</feature>
<dbReference type="AlphaFoldDB" id="A0A7S2VD51"/>
<name>A0A7S2VD51_9STRA</name>
<feature type="region of interest" description="Disordered" evidence="1">
    <location>
        <begin position="392"/>
        <end position="423"/>
    </location>
</feature>
<gene>
    <name evidence="2" type="ORF">APAL1065_LOCUS2777</name>
</gene>
<sequence length="727" mass="80329">MATQLEVAVPPLEQDENETYKPASVSNRVREILDSMREQRESFLASIHPTEAEAAAKKLILLDNPPPPPPPSTTSSSTERPPLFSPIEAEKITKRLNDSIRQRKERLAKFSTSSDYKYRSARTTGASDYSFRKSSGSPLSVTTASTEENTFFSGSTPHDTGYDSDHSTPQLEIPLHQYPNLDEIEEANHESESEKESCDGKGAASTSAKTAGKSLLNSHKNKKESSLVKEELEEEDDHSDLSASDTERTESSSKRMGAPMMTLFGYTSFENEARPPLLVTCTSNSSMRGIDANDQKYIEKPAPAKRAATSETVVSGLSNYSDSIRVGPLGPTVEERKRQLLKTLNSTVQALSELDVDVEEEISSVASIQHYLRDRSDSSSVTDIGISSASSFSFSTTNGSDTSGWESPGGSKSNSLVASSEEDSLAEKSITLDLTDRRLSPLDLNHDPLERRPSLLDTSCHNSTSSSSYDFENPLGVLPIEEPEGEIKVLFTPPEPQQRKRISPQGKEEENSKRSVTSKSKNSKCPPKPNRVSFHQRISVRLRTPDPEELEEIMFPRGNLWNIAKSTGLSFEGPIKIKGKPVHRSADYIRYSAEYRCAARGGLMDLALASGMAKTQIAPLKTQKVPPVNGKRRWKLKARGGSYHMAVWTRLSNNVQSPSSIFRPRQDSPPTEERPPSTSWASSMPEEKEETLSELAEYADKLRRCKRNCGAKGSFFFVCKESRKEAV</sequence>
<evidence type="ECO:0000313" key="2">
    <source>
        <dbReference type="EMBL" id="CAD9945429.1"/>
    </source>
</evidence>
<evidence type="ECO:0000256" key="1">
    <source>
        <dbReference type="SAM" id="MobiDB-lite"/>
    </source>
</evidence>
<reference evidence="2" key="1">
    <citation type="submission" date="2021-01" db="EMBL/GenBank/DDBJ databases">
        <authorList>
            <person name="Corre E."/>
            <person name="Pelletier E."/>
            <person name="Niang G."/>
            <person name="Scheremetjew M."/>
            <person name="Finn R."/>
            <person name="Kale V."/>
            <person name="Holt S."/>
            <person name="Cochrane G."/>
            <person name="Meng A."/>
            <person name="Brown T."/>
            <person name="Cohen L."/>
        </authorList>
    </citation>
    <scope>NUCLEOTIDE SEQUENCE</scope>
    <source>
        <strain evidence="2">CCMP125</strain>
    </source>
</reference>
<accession>A0A7S2VD51</accession>
<feature type="region of interest" description="Disordered" evidence="1">
    <location>
        <begin position="108"/>
        <end position="258"/>
    </location>
</feature>
<feature type="compositionally biased region" description="Low complexity" evidence="1">
    <location>
        <begin position="73"/>
        <end position="82"/>
    </location>
</feature>
<feature type="compositionally biased region" description="Basic and acidic residues" evidence="1">
    <location>
        <begin position="186"/>
        <end position="199"/>
    </location>
</feature>
<feature type="region of interest" description="Disordered" evidence="1">
    <location>
        <begin position="440"/>
        <end position="476"/>
    </location>
</feature>
<feature type="region of interest" description="Disordered" evidence="1">
    <location>
        <begin position="57"/>
        <end position="91"/>
    </location>
</feature>
<feature type="compositionally biased region" description="Basic and acidic residues" evidence="1">
    <location>
        <begin position="440"/>
        <end position="454"/>
    </location>
</feature>
<feature type="region of interest" description="Disordered" evidence="1">
    <location>
        <begin position="1"/>
        <end position="23"/>
    </location>
</feature>
<organism evidence="2">
    <name type="scientific">Entomoneis paludosa</name>
    <dbReference type="NCBI Taxonomy" id="265537"/>
    <lineage>
        <taxon>Eukaryota</taxon>
        <taxon>Sar</taxon>
        <taxon>Stramenopiles</taxon>
        <taxon>Ochrophyta</taxon>
        <taxon>Bacillariophyta</taxon>
        <taxon>Bacillariophyceae</taxon>
        <taxon>Bacillariophycidae</taxon>
        <taxon>Entomoneidaceae</taxon>
        <taxon>Entomoneis</taxon>
    </lineage>
</organism>
<feature type="region of interest" description="Disordered" evidence="1">
    <location>
        <begin position="489"/>
        <end position="536"/>
    </location>
</feature>
<feature type="compositionally biased region" description="Low complexity" evidence="1">
    <location>
        <begin position="392"/>
        <end position="403"/>
    </location>
</feature>
<proteinExistence type="predicted"/>